<reference evidence="14" key="1">
    <citation type="submission" date="2020-01" db="EMBL/GenBank/DDBJ databases">
        <authorList>
            <person name="Mishra B."/>
        </authorList>
    </citation>
    <scope>NUCLEOTIDE SEQUENCE [LARGE SCALE GENOMIC DNA]</scope>
</reference>
<dbReference type="PANTHER" id="PTHR27002">
    <property type="entry name" value="RECEPTOR-LIKE SERINE/THREONINE-PROTEIN KINASE SD1-8"/>
    <property type="match status" value="1"/>
</dbReference>
<comment type="caution">
    <text evidence="14">The sequence shown here is derived from an EMBL/GenBank/DDBJ whole genome shotgun (WGS) entry which is preliminary data.</text>
</comment>
<dbReference type="Proteomes" id="UP000467841">
    <property type="component" value="Unassembled WGS sequence"/>
</dbReference>
<evidence type="ECO:0000256" key="11">
    <source>
        <dbReference type="SAM" id="MobiDB-lite"/>
    </source>
</evidence>
<comment type="similarity">
    <text evidence="10">Belongs to the protein kinase superfamily.</text>
</comment>
<feature type="binding site" evidence="9">
    <location>
        <position position="118"/>
    </location>
    <ligand>
        <name>ATP</name>
        <dbReference type="ChEBI" id="CHEBI:30616"/>
    </ligand>
</feature>
<dbReference type="GO" id="GO:0004674">
    <property type="term" value="F:protein serine/threonine kinase activity"/>
    <property type="evidence" value="ECO:0007669"/>
    <property type="project" value="UniProtKB-KW"/>
</dbReference>
<evidence type="ECO:0000256" key="5">
    <source>
        <dbReference type="ARBA" id="ARBA00022777"/>
    </source>
</evidence>
<dbReference type="InterPro" id="IPR008271">
    <property type="entry name" value="Ser/Thr_kinase_AS"/>
</dbReference>
<evidence type="ECO:0000256" key="8">
    <source>
        <dbReference type="ARBA" id="ARBA00048679"/>
    </source>
</evidence>
<keyword evidence="3" id="KW-0808">Transferase</keyword>
<evidence type="ECO:0000256" key="2">
    <source>
        <dbReference type="ARBA" id="ARBA00022527"/>
    </source>
</evidence>
<keyword evidence="12" id="KW-0812">Transmembrane</keyword>
<keyword evidence="2 10" id="KW-0723">Serine/threonine-protein kinase</keyword>
<dbReference type="PROSITE" id="PS50011">
    <property type="entry name" value="PROTEIN_KINASE_DOM"/>
    <property type="match status" value="1"/>
</dbReference>
<evidence type="ECO:0000256" key="3">
    <source>
        <dbReference type="ARBA" id="ARBA00022679"/>
    </source>
</evidence>
<comment type="catalytic activity">
    <reaction evidence="7">
        <text>L-threonyl-[protein] + ATP = O-phospho-L-threonyl-[protein] + ADP + H(+)</text>
        <dbReference type="Rhea" id="RHEA:46608"/>
        <dbReference type="Rhea" id="RHEA-COMP:11060"/>
        <dbReference type="Rhea" id="RHEA-COMP:11605"/>
        <dbReference type="ChEBI" id="CHEBI:15378"/>
        <dbReference type="ChEBI" id="CHEBI:30013"/>
        <dbReference type="ChEBI" id="CHEBI:30616"/>
        <dbReference type="ChEBI" id="CHEBI:61977"/>
        <dbReference type="ChEBI" id="CHEBI:456216"/>
        <dbReference type="EC" id="2.7.11.1"/>
    </reaction>
</comment>
<dbReference type="GO" id="GO:0005524">
    <property type="term" value="F:ATP binding"/>
    <property type="evidence" value="ECO:0007669"/>
    <property type="project" value="UniProtKB-UniRule"/>
</dbReference>
<keyword evidence="12" id="KW-1133">Transmembrane helix</keyword>
<dbReference type="Gene3D" id="3.30.200.20">
    <property type="entry name" value="Phosphorylase Kinase, domain 1"/>
    <property type="match status" value="1"/>
</dbReference>
<keyword evidence="5" id="KW-0418">Kinase</keyword>
<keyword evidence="6 9" id="KW-0067">ATP-binding</keyword>
<organism evidence="14 15">
    <name type="scientific">Microthlaspi erraticum</name>
    <dbReference type="NCBI Taxonomy" id="1685480"/>
    <lineage>
        <taxon>Eukaryota</taxon>
        <taxon>Viridiplantae</taxon>
        <taxon>Streptophyta</taxon>
        <taxon>Embryophyta</taxon>
        <taxon>Tracheophyta</taxon>
        <taxon>Spermatophyta</taxon>
        <taxon>Magnoliopsida</taxon>
        <taxon>eudicotyledons</taxon>
        <taxon>Gunneridae</taxon>
        <taxon>Pentapetalae</taxon>
        <taxon>rosids</taxon>
        <taxon>malvids</taxon>
        <taxon>Brassicales</taxon>
        <taxon>Brassicaceae</taxon>
        <taxon>Coluteocarpeae</taxon>
        <taxon>Microthlaspi</taxon>
    </lineage>
</organism>
<evidence type="ECO:0000313" key="14">
    <source>
        <dbReference type="EMBL" id="CAA7048505.1"/>
    </source>
</evidence>
<evidence type="ECO:0000256" key="7">
    <source>
        <dbReference type="ARBA" id="ARBA00047899"/>
    </source>
</evidence>
<feature type="transmembrane region" description="Helical" evidence="12">
    <location>
        <begin position="12"/>
        <end position="34"/>
    </location>
</feature>
<dbReference type="EC" id="2.7.11.1" evidence="1"/>
<evidence type="ECO:0000256" key="1">
    <source>
        <dbReference type="ARBA" id="ARBA00012513"/>
    </source>
</evidence>
<evidence type="ECO:0000313" key="15">
    <source>
        <dbReference type="Proteomes" id="UP000467841"/>
    </source>
</evidence>
<dbReference type="InterPro" id="IPR000719">
    <property type="entry name" value="Prot_kinase_dom"/>
</dbReference>
<keyword evidence="12" id="KW-0472">Membrane</keyword>
<dbReference type="OrthoDB" id="1112283at2759"/>
<evidence type="ECO:0000256" key="6">
    <source>
        <dbReference type="ARBA" id="ARBA00022840"/>
    </source>
</evidence>
<dbReference type="InterPro" id="IPR011009">
    <property type="entry name" value="Kinase-like_dom_sf"/>
</dbReference>
<feature type="domain" description="Protein kinase" evidence="13">
    <location>
        <begin position="80"/>
        <end position="362"/>
    </location>
</feature>
<dbReference type="Pfam" id="PF07714">
    <property type="entry name" value="PK_Tyr_Ser-Thr"/>
    <property type="match status" value="1"/>
</dbReference>
<dbReference type="FunFam" id="1.10.510.10:FF:001023">
    <property type="entry name" value="Os07g0541700 protein"/>
    <property type="match status" value="1"/>
</dbReference>
<comment type="catalytic activity">
    <reaction evidence="8">
        <text>L-seryl-[protein] + ATP = O-phospho-L-seryl-[protein] + ADP + H(+)</text>
        <dbReference type="Rhea" id="RHEA:17989"/>
        <dbReference type="Rhea" id="RHEA-COMP:9863"/>
        <dbReference type="Rhea" id="RHEA-COMP:11604"/>
        <dbReference type="ChEBI" id="CHEBI:15378"/>
        <dbReference type="ChEBI" id="CHEBI:29999"/>
        <dbReference type="ChEBI" id="CHEBI:30616"/>
        <dbReference type="ChEBI" id="CHEBI:83421"/>
        <dbReference type="ChEBI" id="CHEBI:456216"/>
        <dbReference type="EC" id="2.7.11.1"/>
    </reaction>
</comment>
<evidence type="ECO:0000256" key="4">
    <source>
        <dbReference type="ARBA" id="ARBA00022741"/>
    </source>
</evidence>
<dbReference type="InterPro" id="IPR001245">
    <property type="entry name" value="Ser-Thr/Tyr_kinase_cat_dom"/>
</dbReference>
<protein>
    <recommendedName>
        <fullName evidence="1">non-specific serine/threonine protein kinase</fullName>
        <ecNumber evidence="1">2.7.11.1</ecNumber>
    </recommendedName>
</protein>
<dbReference type="SMART" id="SM00220">
    <property type="entry name" value="S_TKc"/>
    <property type="match status" value="1"/>
</dbReference>
<proteinExistence type="inferred from homology"/>
<feature type="compositionally biased region" description="Polar residues" evidence="11">
    <location>
        <begin position="352"/>
        <end position="376"/>
    </location>
</feature>
<sequence length="382" mass="42610">MRKKKRKQKIIVGVSAGAGGILLIVFITLCFWKFRKTKIDRKTAAAALELQARDQNTRQRNTWESRIVPFDDIAAATDNFSATNIIGEGGFGVVYKTMPCIGGESQGTLPGGQEIAVKRLTNQSEMGIQGFEREVMHIRVAQHKNIVRLIGYFCDDNEKIIVYELLENSSLDNHLFEKTGSSILSWNQRLDITKGIARGLSYLHHDSRFRIIHLDLKPSNVLLGRDMIPKISDFGMAQTLAQDKTEDNATTVGGTYGYKSFSVKSDVFSFGVMVLEIVTGIKCKEYPKHHDGDNLLCVIWNKWKEGNGMEMLDQAIKDSPSGNNLSELEVIRCIQIGLLCVQHDAEDRPTMETGSSSSSPREPQECESSSINQITISAFDAR</sequence>
<dbReference type="PROSITE" id="PS00108">
    <property type="entry name" value="PROTEIN_KINASE_ST"/>
    <property type="match status" value="1"/>
</dbReference>
<evidence type="ECO:0000256" key="9">
    <source>
        <dbReference type="PROSITE-ProRule" id="PRU10141"/>
    </source>
</evidence>
<evidence type="ECO:0000256" key="12">
    <source>
        <dbReference type="SAM" id="Phobius"/>
    </source>
</evidence>
<dbReference type="SUPFAM" id="SSF56112">
    <property type="entry name" value="Protein kinase-like (PK-like)"/>
    <property type="match status" value="1"/>
</dbReference>
<keyword evidence="15" id="KW-1185">Reference proteome</keyword>
<dbReference type="Gene3D" id="1.10.510.10">
    <property type="entry name" value="Transferase(Phosphotransferase) domain 1"/>
    <property type="match status" value="1"/>
</dbReference>
<evidence type="ECO:0000256" key="10">
    <source>
        <dbReference type="RuleBase" id="RU000304"/>
    </source>
</evidence>
<dbReference type="PROSITE" id="PS00107">
    <property type="entry name" value="PROTEIN_KINASE_ATP"/>
    <property type="match status" value="1"/>
</dbReference>
<dbReference type="AlphaFoldDB" id="A0A6D2K6G4"/>
<dbReference type="EMBL" id="CACVBM020001385">
    <property type="protein sequence ID" value="CAA7048505.1"/>
    <property type="molecule type" value="Genomic_DNA"/>
</dbReference>
<accession>A0A6D2K6G4</accession>
<gene>
    <name evidence="14" type="ORF">MERR_LOCUS35740</name>
</gene>
<evidence type="ECO:0000259" key="13">
    <source>
        <dbReference type="PROSITE" id="PS50011"/>
    </source>
</evidence>
<keyword evidence="4 9" id="KW-0547">Nucleotide-binding</keyword>
<dbReference type="InterPro" id="IPR017441">
    <property type="entry name" value="Protein_kinase_ATP_BS"/>
</dbReference>
<name>A0A6D2K6G4_9BRAS</name>
<feature type="region of interest" description="Disordered" evidence="11">
    <location>
        <begin position="347"/>
        <end position="382"/>
    </location>
</feature>